<sequence>MSIYKAISVACLSGLAACVSPEPAGVARLGSDPVLGGGTYTSGGGITVATDLRNQGGRTMVCGVWAQSRQQSILTKLVERKVLGSGAVYLGEEAVVRGLVFMREVEPRADYGGAEAQCVITERPWRAGDETRRPTVRIPGQVVANESDETGTMIVEFKPTGPGAGL</sequence>
<protein>
    <recommendedName>
        <fullName evidence="3">Lipoprotein</fullName>
    </recommendedName>
</protein>
<evidence type="ECO:0000313" key="1">
    <source>
        <dbReference type="EMBL" id="SHM42510.1"/>
    </source>
</evidence>
<gene>
    <name evidence="1" type="ORF">SAMN05444398_11622</name>
</gene>
<proteinExistence type="predicted"/>
<evidence type="ECO:0008006" key="3">
    <source>
        <dbReference type="Google" id="ProtNLM"/>
    </source>
</evidence>
<dbReference type="PROSITE" id="PS51257">
    <property type="entry name" value="PROKAR_LIPOPROTEIN"/>
    <property type="match status" value="1"/>
</dbReference>
<evidence type="ECO:0000313" key="2">
    <source>
        <dbReference type="Proteomes" id="UP000183974"/>
    </source>
</evidence>
<reference evidence="1" key="1">
    <citation type="submission" date="2016-11" db="EMBL/GenBank/DDBJ databases">
        <authorList>
            <person name="Jaros S."/>
            <person name="Januszkiewicz K."/>
            <person name="Wedrychowicz H."/>
        </authorList>
    </citation>
    <scope>NUCLEOTIDE SEQUENCE [LARGE SCALE GENOMIC DNA]</scope>
    <source>
        <strain evidence="1">DSM 29589</strain>
    </source>
</reference>
<keyword evidence="2" id="KW-1185">Reference proteome</keyword>
<dbReference type="EMBL" id="FRBR01000016">
    <property type="protein sequence ID" value="SHM42510.1"/>
    <property type="molecule type" value="Genomic_DNA"/>
</dbReference>
<dbReference type="OrthoDB" id="7742414at2"/>
<dbReference type="STRING" id="337701.SAMN05444398_11622"/>
<dbReference type="Proteomes" id="UP000183974">
    <property type="component" value="Unassembled WGS sequence"/>
</dbReference>
<dbReference type="AlphaFoldDB" id="A0A1M7IP59"/>
<organism evidence="1 2">
    <name type="scientific">Roseovarius pacificus</name>
    <dbReference type="NCBI Taxonomy" id="337701"/>
    <lineage>
        <taxon>Bacteria</taxon>
        <taxon>Pseudomonadati</taxon>
        <taxon>Pseudomonadota</taxon>
        <taxon>Alphaproteobacteria</taxon>
        <taxon>Rhodobacterales</taxon>
        <taxon>Roseobacteraceae</taxon>
        <taxon>Roseovarius</taxon>
    </lineage>
</organism>
<accession>A0A1M7IP59</accession>
<name>A0A1M7IP59_9RHOB</name>